<dbReference type="CDD" id="cd01886">
    <property type="entry name" value="EF-G"/>
    <property type="match status" value="1"/>
</dbReference>
<dbReference type="InterPro" id="IPR041095">
    <property type="entry name" value="EFG_II"/>
</dbReference>
<dbReference type="Pfam" id="PF22042">
    <property type="entry name" value="EF-G_D2"/>
    <property type="match status" value="1"/>
</dbReference>
<dbReference type="NCBIfam" id="TIGR00484">
    <property type="entry name" value="EF-G"/>
    <property type="match status" value="1"/>
</dbReference>
<dbReference type="GO" id="GO:0005737">
    <property type="term" value="C:cytoplasm"/>
    <property type="evidence" value="ECO:0007669"/>
    <property type="project" value="UniProtKB-SubCell"/>
</dbReference>
<dbReference type="SMART" id="SM00838">
    <property type="entry name" value="EFG_C"/>
    <property type="match status" value="1"/>
</dbReference>
<dbReference type="Pfam" id="PF00009">
    <property type="entry name" value="GTP_EFTU"/>
    <property type="match status" value="1"/>
</dbReference>
<dbReference type="InterPro" id="IPR020568">
    <property type="entry name" value="Ribosomal_Su5_D2-typ_SF"/>
</dbReference>
<keyword evidence="4 10" id="KW-0251">Elongation factor</keyword>
<dbReference type="InterPro" id="IPR005225">
    <property type="entry name" value="Small_GTP-bd"/>
</dbReference>
<dbReference type="InterPro" id="IPR053905">
    <property type="entry name" value="EF-G-like_DII"/>
</dbReference>
<dbReference type="InterPro" id="IPR004540">
    <property type="entry name" value="Transl_elong_EFG/EF2"/>
</dbReference>
<dbReference type="InterPro" id="IPR005517">
    <property type="entry name" value="Transl_elong_EFG/EF2_IV"/>
</dbReference>
<reference evidence="11" key="1">
    <citation type="submission" date="2004-12" db="EMBL/GenBank/DDBJ databases">
        <title>The genome sequence of Borrelia hermsii and Borrelia turicatae: comparative analysis of two agents of endemic N. America relapsing fever.</title>
        <authorList>
            <person name="Porcella S.F."/>
            <person name="Raffel S.J."/>
            <person name="Schrumpf M.E."/>
            <person name="Montgomery B."/>
            <person name="Smith T."/>
            <person name="Schwan T.G."/>
        </authorList>
    </citation>
    <scope>NUCLEOTIDE SEQUENCE [LARGE SCALE GENOMIC DNA]</scope>
    <source>
        <strain evidence="11">HS1 / DAH</strain>
    </source>
</reference>
<dbReference type="FunFam" id="3.40.50.300:FF:000029">
    <property type="entry name" value="Elongation factor G"/>
    <property type="match status" value="1"/>
</dbReference>
<dbReference type="SMART" id="SM00889">
    <property type="entry name" value="EFG_IV"/>
    <property type="match status" value="1"/>
</dbReference>
<dbReference type="PROSITE" id="PS51722">
    <property type="entry name" value="G_TR_2"/>
    <property type="match status" value="1"/>
</dbReference>
<dbReference type="InterPro" id="IPR035647">
    <property type="entry name" value="EFG_III/V"/>
</dbReference>
<dbReference type="CDD" id="cd04088">
    <property type="entry name" value="EFG_mtEFG_II"/>
    <property type="match status" value="1"/>
</dbReference>
<dbReference type="GO" id="GO:0003746">
    <property type="term" value="F:translation elongation factor activity"/>
    <property type="evidence" value="ECO:0007669"/>
    <property type="project" value="UniProtKB-UniRule"/>
</dbReference>
<comment type="similarity">
    <text evidence="2">Belongs to the TRAFAC class translation factor GTPase superfamily. Classic translation factor GTPase family. EF-G/EF-2 subfamily.</text>
</comment>
<dbReference type="InterPro" id="IPR009022">
    <property type="entry name" value="EFG_III"/>
</dbReference>
<dbReference type="PRINTS" id="PR00315">
    <property type="entry name" value="ELONGATNFCT"/>
</dbReference>
<dbReference type="NCBIfam" id="TIGR00231">
    <property type="entry name" value="small_GTP"/>
    <property type="match status" value="1"/>
</dbReference>
<dbReference type="GO" id="GO:0005525">
    <property type="term" value="F:GTP binding"/>
    <property type="evidence" value="ECO:0007669"/>
    <property type="project" value="UniProtKB-UniRule"/>
</dbReference>
<dbReference type="FunFam" id="3.30.70.240:FF:000001">
    <property type="entry name" value="Elongation factor G"/>
    <property type="match status" value="1"/>
</dbReference>
<dbReference type="Pfam" id="PF14492">
    <property type="entry name" value="EFG_III"/>
    <property type="match status" value="1"/>
</dbReference>
<dbReference type="KEGG" id="bhr:BH0691"/>
<dbReference type="Gene3D" id="3.30.230.10">
    <property type="match status" value="1"/>
</dbReference>
<dbReference type="GO" id="GO:0032790">
    <property type="term" value="P:ribosome disassembly"/>
    <property type="evidence" value="ECO:0007669"/>
    <property type="project" value="TreeGrafter"/>
</dbReference>
<dbReference type="GO" id="GO:0003924">
    <property type="term" value="F:GTPase activity"/>
    <property type="evidence" value="ECO:0007669"/>
    <property type="project" value="InterPro"/>
</dbReference>
<dbReference type="Gene3D" id="3.40.50.300">
    <property type="entry name" value="P-loop containing nucleotide triphosphate hydrolases"/>
    <property type="match status" value="1"/>
</dbReference>
<dbReference type="InterPro" id="IPR027417">
    <property type="entry name" value="P-loop_NTPase"/>
</dbReference>
<dbReference type="InterPro" id="IPR031157">
    <property type="entry name" value="G_TR_CS"/>
</dbReference>
<keyword evidence="6" id="KW-0342">GTP-binding</keyword>
<dbReference type="Gene3D" id="3.30.70.240">
    <property type="match status" value="1"/>
</dbReference>
<feature type="domain" description="Tr-type G" evidence="9">
    <location>
        <begin position="18"/>
        <end position="293"/>
    </location>
</feature>
<dbReference type="Gene3D" id="3.30.70.870">
    <property type="entry name" value="Elongation Factor G (Translational Gtpase), domain 3"/>
    <property type="match status" value="1"/>
</dbReference>
<evidence type="ECO:0000256" key="2">
    <source>
        <dbReference type="ARBA" id="ARBA00005870"/>
    </source>
</evidence>
<evidence type="ECO:0000259" key="9">
    <source>
        <dbReference type="PROSITE" id="PS51722"/>
    </source>
</evidence>
<evidence type="ECO:0000256" key="7">
    <source>
        <dbReference type="ARBA" id="ARBA00024731"/>
    </source>
</evidence>
<evidence type="ECO:0000313" key="10">
    <source>
        <dbReference type="EMBL" id="AAX17190.1"/>
    </source>
</evidence>
<evidence type="ECO:0000256" key="3">
    <source>
        <dbReference type="ARBA" id="ARBA00022741"/>
    </source>
</evidence>
<proteinExistence type="inferred from homology"/>
<evidence type="ECO:0000313" key="11">
    <source>
        <dbReference type="Proteomes" id="UP000008834"/>
    </source>
</evidence>
<dbReference type="SUPFAM" id="SSF54980">
    <property type="entry name" value="EF-G C-terminal domain-like"/>
    <property type="match status" value="2"/>
</dbReference>
<comment type="subcellular location">
    <subcellularLocation>
        <location evidence="1">Cytoplasm</location>
    </subcellularLocation>
</comment>
<evidence type="ECO:0000256" key="5">
    <source>
        <dbReference type="ARBA" id="ARBA00022917"/>
    </source>
</evidence>
<dbReference type="InterPro" id="IPR009000">
    <property type="entry name" value="Transl_B-barrel_sf"/>
</dbReference>
<dbReference type="PANTHER" id="PTHR43261">
    <property type="entry name" value="TRANSLATION ELONGATION FACTOR G-RELATED"/>
    <property type="match status" value="1"/>
</dbReference>
<dbReference type="SUPFAM" id="SSF52540">
    <property type="entry name" value="P-loop containing nucleoside triphosphate hydrolases"/>
    <property type="match status" value="1"/>
</dbReference>
<dbReference type="PANTHER" id="PTHR43261:SF1">
    <property type="entry name" value="RIBOSOME-RELEASING FACTOR 2, MITOCHONDRIAL"/>
    <property type="match status" value="1"/>
</dbReference>
<dbReference type="EMBL" id="CP000048">
    <property type="protein sequence ID" value="AAX17190.1"/>
    <property type="molecule type" value="Genomic_DNA"/>
</dbReference>
<gene>
    <name evidence="10" type="ordered locus">BH0691</name>
</gene>
<evidence type="ECO:0000256" key="8">
    <source>
        <dbReference type="NCBIfam" id="TIGR00484"/>
    </source>
</evidence>
<dbReference type="PROSITE" id="PS00301">
    <property type="entry name" value="G_TR_1"/>
    <property type="match status" value="1"/>
</dbReference>
<dbReference type="FunFam" id="3.30.70.870:FF:000002">
    <property type="entry name" value="Translation elongation factor 2"/>
    <property type="match status" value="1"/>
</dbReference>
<sequence>MKKAIAESIAFIVFEGFMEIRNIGIMAHIDAGKTTTTERIIYYTGKTHKIGDVDSGNTVTDWMTQEQDRGITISSAAITCYWKDHQINIIDTPGHVDFTAEVERSLRVLDGGIVVFSAVDGIQAQTETVWRQASKYGIPRLAYVNKMDRVGANFFKVVEDIRNKFGIVPIVLQIPIGSENNFEGVIDIIRNKELHFELRDGKPIVLEDVVREEFVENVKIFKENLIDSLSNFSERITELFLENSVIDDSLIIEEIRRCTISGFIIPVLMGTSLKNIGIEPLIDAIVDYLPSPFEKKINAYSLKTDRSVSIEPKDEKRLSALVFKVQYFSAIAAHLYFIRVYSGELSSSKRVLNIAKNKREKFTRIFRVFSNKNEQIDEVKAGDIGAVIGLKYSITGDTLVEEGNEIMLEPLVFPEPVVLISIEPERASDDGRLKEVLEIITKEDPTFSYKESKETGQLLVSGMGELHLEIIVMRIRDDFKLNVYTGKPQVSYRESLSVTVNDVFEFVNMFAGKELNLKIGMIVSPLMRGEGNKIEFECNVEPLFKAAILRGITSSFSSGIIGYPIIDVGVKITSLDYDKSKVNESVIESIAGLAFNEFFKRANPIKLEPIMILEIRTPIEYTGEVVSTLNFVGGMIHSISNIEDYEIIKAEAAFEKLFGYTSILRSATKGRGVFTMEFSYFKEKCE</sequence>
<accession>A0AA34R4E7</accession>
<keyword evidence="5" id="KW-0648">Protein biosynthesis</keyword>
<dbReference type="InterPro" id="IPR035649">
    <property type="entry name" value="EFG_V"/>
</dbReference>
<evidence type="ECO:0000256" key="4">
    <source>
        <dbReference type="ARBA" id="ARBA00022768"/>
    </source>
</evidence>
<name>A0AA34R4E7_BORHD</name>
<dbReference type="InterPro" id="IPR000795">
    <property type="entry name" value="T_Tr_GTP-bd_dom"/>
</dbReference>
<evidence type="ECO:0000256" key="6">
    <source>
        <dbReference type="ARBA" id="ARBA00023134"/>
    </source>
</evidence>
<dbReference type="SUPFAM" id="SSF54211">
    <property type="entry name" value="Ribosomal protein S5 domain 2-like"/>
    <property type="match status" value="1"/>
</dbReference>
<protein>
    <recommendedName>
        <fullName evidence="8">Elongation factor G</fullName>
    </recommendedName>
</protein>
<organism evidence="10 11">
    <name type="scientific">Borrelia hermsii (strain HS1 / DAH)</name>
    <dbReference type="NCBI Taxonomy" id="314723"/>
    <lineage>
        <taxon>Bacteria</taxon>
        <taxon>Pseudomonadati</taxon>
        <taxon>Spirochaetota</taxon>
        <taxon>Spirochaetia</taxon>
        <taxon>Spirochaetales</taxon>
        <taxon>Borreliaceae</taxon>
        <taxon>Borrelia</taxon>
    </lineage>
</organism>
<evidence type="ECO:0000256" key="1">
    <source>
        <dbReference type="ARBA" id="ARBA00004496"/>
    </source>
</evidence>
<dbReference type="SUPFAM" id="SSF50447">
    <property type="entry name" value="Translation proteins"/>
    <property type="match status" value="1"/>
</dbReference>
<dbReference type="Pfam" id="PF00679">
    <property type="entry name" value="EFG_C"/>
    <property type="match status" value="1"/>
</dbReference>
<dbReference type="InterPro" id="IPR014721">
    <property type="entry name" value="Ribsml_uS5_D2-typ_fold_subgr"/>
</dbReference>
<keyword evidence="3" id="KW-0547">Nucleotide-binding</keyword>
<dbReference type="CDD" id="cd03713">
    <property type="entry name" value="EFG_mtEFG_C"/>
    <property type="match status" value="1"/>
</dbReference>
<comment type="function">
    <text evidence="7">Catalyzes the GTP-dependent ribosomal translocation step during translation elongation. During this step, the ribosome changes from the pre-translocational (PRE) to the post-translocational (POST) state as the newly formed A-site-bound peptidyl-tRNA and P-site-bound deacylated tRNA move to the P and E sites, respectively. Catalyzes the coordinated movement of the two tRNA molecules, the mRNA and conformational changes in the ribosome.</text>
</comment>
<dbReference type="AlphaFoldDB" id="A0AA34R4E7"/>
<dbReference type="Gene3D" id="2.40.30.10">
    <property type="entry name" value="Translation factors"/>
    <property type="match status" value="1"/>
</dbReference>
<dbReference type="Pfam" id="PF03764">
    <property type="entry name" value="EFG_IV"/>
    <property type="match status" value="1"/>
</dbReference>
<dbReference type="CDD" id="cd16262">
    <property type="entry name" value="EFG_III"/>
    <property type="match status" value="1"/>
</dbReference>
<dbReference type="Proteomes" id="UP000008834">
    <property type="component" value="Chromosome"/>
</dbReference>
<dbReference type="InterPro" id="IPR000640">
    <property type="entry name" value="EFG_V-like"/>
</dbReference>